<feature type="region of interest" description="Disordered" evidence="5">
    <location>
        <begin position="138"/>
        <end position="157"/>
    </location>
</feature>
<keyword evidence="1" id="KW-0808">Transferase</keyword>
<gene>
    <name evidence="7" type="ORF">BJ554DRAFT_3477</name>
</gene>
<evidence type="ECO:0000256" key="5">
    <source>
        <dbReference type="SAM" id="MobiDB-lite"/>
    </source>
</evidence>
<dbReference type="GO" id="GO:0005737">
    <property type="term" value="C:cytoplasm"/>
    <property type="evidence" value="ECO:0007669"/>
    <property type="project" value="TreeGrafter"/>
</dbReference>
<dbReference type="PANTHER" id="PTHR11042">
    <property type="entry name" value="EUKARYOTIC TRANSLATION INITIATION FACTOR 2-ALPHA KINASE EIF2-ALPHA KINASE -RELATED"/>
    <property type="match status" value="1"/>
</dbReference>
<feature type="compositionally biased region" description="Acidic residues" evidence="5">
    <location>
        <begin position="294"/>
        <end position="305"/>
    </location>
</feature>
<dbReference type="Pfam" id="PF00069">
    <property type="entry name" value="Pkinase"/>
    <property type="match status" value="1"/>
</dbReference>
<dbReference type="InterPro" id="IPR050339">
    <property type="entry name" value="CC_SR_Kinase"/>
</dbReference>
<protein>
    <submittedName>
        <fullName evidence="7">Kinase-like domain-containing protein</fullName>
    </submittedName>
</protein>
<sequence>PANVFIDTYGRLKIGDFGLATTWPAALDVEREGDRQYLAPEVLGGTYDKPGDVFSLGLIALEMAANIILPENGPAWQKLRAGDLSDCDLPPDLISQSMVDLIRAMVDPDPARRPTIANLLSHPLIAPEVAEALRDTDEEPAGALSAGKDTPGTHTLWPYGTVPPPLPGLEYLDGSMVGPGIPAYGAAGRARDDAGPDEHLLLAAHDGGAGNVSASSSDGSVFVASSSPTTSSFTSDEAVDEEEEEDDDDDYDDGDVGEEEVLVAGSGQAADCIPVLSVPDPSDPGPEAPREGGQENEDEPMQTDE</sequence>
<dbReference type="InterPro" id="IPR011009">
    <property type="entry name" value="Kinase-like_dom_sf"/>
</dbReference>
<keyword evidence="3" id="KW-0418">Kinase</keyword>
<comment type="caution">
    <text evidence="7">The sequence shown here is derived from an EMBL/GenBank/DDBJ whole genome shotgun (WGS) entry which is preliminary data.</text>
</comment>
<dbReference type="PROSITE" id="PS50011">
    <property type="entry name" value="PROTEIN_KINASE_DOM"/>
    <property type="match status" value="1"/>
</dbReference>
<keyword evidence="2" id="KW-0547">Nucleotide-binding</keyword>
<feature type="region of interest" description="Disordered" evidence="5">
    <location>
        <begin position="210"/>
        <end position="305"/>
    </location>
</feature>
<dbReference type="GO" id="GO:0005634">
    <property type="term" value="C:nucleus"/>
    <property type="evidence" value="ECO:0007669"/>
    <property type="project" value="TreeGrafter"/>
</dbReference>
<dbReference type="AlphaFoldDB" id="A0A8H7ZNG7"/>
<dbReference type="GO" id="GO:0005524">
    <property type="term" value="F:ATP binding"/>
    <property type="evidence" value="ECO:0007669"/>
    <property type="project" value="UniProtKB-KW"/>
</dbReference>
<feature type="compositionally biased region" description="Low complexity" evidence="5">
    <location>
        <begin position="211"/>
        <end position="236"/>
    </location>
</feature>
<dbReference type="GO" id="GO:0110031">
    <property type="term" value="P:negative regulation of G2/MI transition of meiotic cell cycle"/>
    <property type="evidence" value="ECO:0007669"/>
    <property type="project" value="TreeGrafter"/>
</dbReference>
<dbReference type="InterPro" id="IPR000719">
    <property type="entry name" value="Prot_kinase_dom"/>
</dbReference>
<evidence type="ECO:0000313" key="8">
    <source>
        <dbReference type="Proteomes" id="UP000673691"/>
    </source>
</evidence>
<feature type="domain" description="Protein kinase" evidence="6">
    <location>
        <begin position="1"/>
        <end position="125"/>
    </location>
</feature>
<evidence type="ECO:0000256" key="4">
    <source>
        <dbReference type="ARBA" id="ARBA00022840"/>
    </source>
</evidence>
<dbReference type="PANTHER" id="PTHR11042:SF190">
    <property type="entry name" value="MITOSIS INHIBITOR PROTEIN KINASE MIK1"/>
    <property type="match status" value="1"/>
</dbReference>
<evidence type="ECO:0000256" key="1">
    <source>
        <dbReference type="ARBA" id="ARBA00022679"/>
    </source>
</evidence>
<dbReference type="OrthoDB" id="5337378at2759"/>
<evidence type="ECO:0000259" key="6">
    <source>
        <dbReference type="PROSITE" id="PS50011"/>
    </source>
</evidence>
<dbReference type="Proteomes" id="UP000673691">
    <property type="component" value="Unassembled WGS sequence"/>
</dbReference>
<keyword evidence="4" id="KW-0067">ATP-binding</keyword>
<dbReference type="EMBL" id="JAEFCI010011301">
    <property type="protein sequence ID" value="KAG5456703.1"/>
    <property type="molecule type" value="Genomic_DNA"/>
</dbReference>
<reference evidence="7 8" key="1">
    <citation type="journal article" name="Sci. Rep.">
        <title>Genome-scale phylogenetic analyses confirm Olpidium as the closest living zoosporic fungus to the non-flagellated, terrestrial fungi.</title>
        <authorList>
            <person name="Chang Y."/>
            <person name="Rochon D."/>
            <person name="Sekimoto S."/>
            <person name="Wang Y."/>
            <person name="Chovatia M."/>
            <person name="Sandor L."/>
            <person name="Salamov A."/>
            <person name="Grigoriev I.V."/>
            <person name="Stajich J.E."/>
            <person name="Spatafora J.W."/>
        </authorList>
    </citation>
    <scope>NUCLEOTIDE SEQUENCE [LARGE SCALE GENOMIC DNA]</scope>
    <source>
        <strain evidence="7">S191</strain>
    </source>
</reference>
<keyword evidence="8" id="KW-1185">Reference proteome</keyword>
<evidence type="ECO:0000256" key="3">
    <source>
        <dbReference type="ARBA" id="ARBA00022777"/>
    </source>
</evidence>
<accession>A0A8H7ZNG7</accession>
<evidence type="ECO:0000256" key="2">
    <source>
        <dbReference type="ARBA" id="ARBA00022741"/>
    </source>
</evidence>
<dbReference type="SMART" id="SM00220">
    <property type="entry name" value="S_TKc"/>
    <property type="match status" value="1"/>
</dbReference>
<dbReference type="GO" id="GO:0004713">
    <property type="term" value="F:protein tyrosine kinase activity"/>
    <property type="evidence" value="ECO:0007669"/>
    <property type="project" value="TreeGrafter"/>
</dbReference>
<proteinExistence type="predicted"/>
<organism evidence="7 8">
    <name type="scientific">Olpidium bornovanus</name>
    <dbReference type="NCBI Taxonomy" id="278681"/>
    <lineage>
        <taxon>Eukaryota</taxon>
        <taxon>Fungi</taxon>
        <taxon>Fungi incertae sedis</taxon>
        <taxon>Olpidiomycota</taxon>
        <taxon>Olpidiomycotina</taxon>
        <taxon>Olpidiomycetes</taxon>
        <taxon>Olpidiales</taxon>
        <taxon>Olpidiaceae</taxon>
        <taxon>Olpidium</taxon>
    </lineage>
</organism>
<feature type="compositionally biased region" description="Acidic residues" evidence="5">
    <location>
        <begin position="237"/>
        <end position="261"/>
    </location>
</feature>
<name>A0A8H7ZNG7_9FUNG</name>
<dbReference type="Gene3D" id="1.10.510.10">
    <property type="entry name" value="Transferase(Phosphotransferase) domain 1"/>
    <property type="match status" value="1"/>
</dbReference>
<feature type="non-terminal residue" evidence="7">
    <location>
        <position position="1"/>
    </location>
</feature>
<evidence type="ECO:0000313" key="7">
    <source>
        <dbReference type="EMBL" id="KAG5456703.1"/>
    </source>
</evidence>
<dbReference type="SUPFAM" id="SSF56112">
    <property type="entry name" value="Protein kinase-like (PK-like)"/>
    <property type="match status" value="1"/>
</dbReference>